<keyword evidence="1" id="KW-0472">Membrane</keyword>
<name>A0AAN4ZJ17_9BILA</name>
<proteinExistence type="predicted"/>
<organism evidence="2 3">
    <name type="scientific">Pristionchus mayeri</name>
    <dbReference type="NCBI Taxonomy" id="1317129"/>
    <lineage>
        <taxon>Eukaryota</taxon>
        <taxon>Metazoa</taxon>
        <taxon>Ecdysozoa</taxon>
        <taxon>Nematoda</taxon>
        <taxon>Chromadorea</taxon>
        <taxon>Rhabditida</taxon>
        <taxon>Rhabditina</taxon>
        <taxon>Diplogasteromorpha</taxon>
        <taxon>Diplogasteroidea</taxon>
        <taxon>Neodiplogasteridae</taxon>
        <taxon>Pristionchus</taxon>
    </lineage>
</organism>
<dbReference type="AlphaFoldDB" id="A0AAN4ZJ17"/>
<dbReference type="Proteomes" id="UP001328107">
    <property type="component" value="Unassembled WGS sequence"/>
</dbReference>
<keyword evidence="3" id="KW-1185">Reference proteome</keyword>
<gene>
    <name evidence="2" type="ORF">PMAYCL1PPCAC_09177</name>
</gene>
<keyword evidence="1" id="KW-1133">Transmembrane helix</keyword>
<evidence type="ECO:0000313" key="2">
    <source>
        <dbReference type="EMBL" id="GMR38982.1"/>
    </source>
</evidence>
<protein>
    <submittedName>
        <fullName evidence="2">Uncharacterized protein</fullName>
    </submittedName>
</protein>
<evidence type="ECO:0000256" key="1">
    <source>
        <dbReference type="SAM" id="Phobius"/>
    </source>
</evidence>
<comment type="caution">
    <text evidence="2">The sequence shown here is derived from an EMBL/GenBank/DDBJ whole genome shotgun (WGS) entry which is preliminary data.</text>
</comment>
<feature type="transmembrane region" description="Helical" evidence="1">
    <location>
        <begin position="94"/>
        <end position="114"/>
    </location>
</feature>
<sequence length="164" mass="18154">MNCSVDAVRGLSREASCQVELSDVEYPLRPLALRNIVLGNDDSDLLHTNSIMVALVIDVQLRVDLRVLLLRAAELEGSIGTRDSLSHKIIRVDLILIIITSLALSCFVSCLSIFEISSADWQSVLRSGTLHKGDRKLLLYARLRRIKLLERTSTGESAFPSPLV</sequence>
<dbReference type="EMBL" id="BTRK01000002">
    <property type="protein sequence ID" value="GMR38982.1"/>
    <property type="molecule type" value="Genomic_DNA"/>
</dbReference>
<keyword evidence="1" id="KW-0812">Transmembrane</keyword>
<reference evidence="3" key="1">
    <citation type="submission" date="2022-10" db="EMBL/GenBank/DDBJ databases">
        <title>Genome assembly of Pristionchus species.</title>
        <authorList>
            <person name="Yoshida K."/>
            <person name="Sommer R.J."/>
        </authorList>
    </citation>
    <scope>NUCLEOTIDE SEQUENCE [LARGE SCALE GENOMIC DNA]</scope>
    <source>
        <strain evidence="3">RS5460</strain>
    </source>
</reference>
<evidence type="ECO:0000313" key="3">
    <source>
        <dbReference type="Proteomes" id="UP001328107"/>
    </source>
</evidence>
<accession>A0AAN4ZJ17</accession>